<evidence type="ECO:0000313" key="4">
    <source>
        <dbReference type="Proteomes" id="UP000598350"/>
    </source>
</evidence>
<accession>A0ABR7VAM7</accession>
<reference evidence="3 4" key="1">
    <citation type="submission" date="2020-05" db="EMBL/GenBank/DDBJ databases">
        <title>The draft genome sequence of Maribacter arenosus CAU 1321.</title>
        <authorList>
            <person name="Mu L."/>
        </authorList>
    </citation>
    <scope>NUCLEOTIDE SEQUENCE [LARGE SCALE GENOMIC DNA]</scope>
    <source>
        <strain evidence="3 4">CAU 1321</strain>
    </source>
</reference>
<feature type="transmembrane region" description="Helical" evidence="2">
    <location>
        <begin position="28"/>
        <end position="49"/>
    </location>
</feature>
<organism evidence="3 4">
    <name type="scientific">Maribacter arenosus</name>
    <dbReference type="NCBI Taxonomy" id="1854708"/>
    <lineage>
        <taxon>Bacteria</taxon>
        <taxon>Pseudomonadati</taxon>
        <taxon>Bacteroidota</taxon>
        <taxon>Flavobacteriia</taxon>
        <taxon>Flavobacteriales</taxon>
        <taxon>Flavobacteriaceae</taxon>
        <taxon>Maribacter</taxon>
    </lineage>
</organism>
<keyword evidence="4" id="KW-1185">Reference proteome</keyword>
<sequence>MIKFFRRIRQKLATENKPALPEGRFSKYLLYAIGEILLVIIGILIALQIHNWNDKRIERKELNTSLYSMIEELNQNIQFLEVEKEDKLKRLVTIDNFKVGAGSGQELRHIIFSVSDEIKSKEFTTIYLSLKEEKKIRLIQSKVLRNKITTFYEYELASLRDANTWHEKFVGENIDPYILEYIPLDENIDADSKVINELLNQLKFKNILSTQEMIYEGYVSNNEKVTQLAHDLKSTISSHLDK</sequence>
<dbReference type="EMBL" id="JABTCG010000001">
    <property type="protein sequence ID" value="MBD0849328.1"/>
    <property type="molecule type" value="Genomic_DNA"/>
</dbReference>
<keyword evidence="1" id="KW-0175">Coiled coil</keyword>
<gene>
    <name evidence="3" type="ORF">HPE63_01495</name>
</gene>
<keyword evidence="2" id="KW-1133">Transmembrane helix</keyword>
<dbReference type="Proteomes" id="UP000598350">
    <property type="component" value="Unassembled WGS sequence"/>
</dbReference>
<name>A0ABR7VAM7_9FLAO</name>
<proteinExistence type="predicted"/>
<evidence type="ECO:0000313" key="3">
    <source>
        <dbReference type="EMBL" id="MBD0849328.1"/>
    </source>
</evidence>
<comment type="caution">
    <text evidence="3">The sequence shown here is derived from an EMBL/GenBank/DDBJ whole genome shotgun (WGS) entry which is preliminary data.</text>
</comment>
<dbReference type="RefSeq" id="WP_188312458.1">
    <property type="nucleotide sequence ID" value="NZ_JABTCG010000001.1"/>
</dbReference>
<feature type="coiled-coil region" evidence="1">
    <location>
        <begin position="63"/>
        <end position="90"/>
    </location>
</feature>
<protein>
    <submittedName>
        <fullName evidence="3">Uncharacterized protein</fullName>
    </submittedName>
</protein>
<evidence type="ECO:0000256" key="2">
    <source>
        <dbReference type="SAM" id="Phobius"/>
    </source>
</evidence>
<keyword evidence="2" id="KW-0812">Transmembrane</keyword>
<keyword evidence="2" id="KW-0472">Membrane</keyword>
<evidence type="ECO:0000256" key="1">
    <source>
        <dbReference type="SAM" id="Coils"/>
    </source>
</evidence>